<name>A0ABQ7E7R8_BRACR</name>
<evidence type="ECO:0000313" key="2">
    <source>
        <dbReference type="EMBL" id="KAF3592480.1"/>
    </source>
</evidence>
<evidence type="ECO:0000313" key="3">
    <source>
        <dbReference type="Proteomes" id="UP000266723"/>
    </source>
</evidence>
<comment type="caution">
    <text evidence="2">The sequence shown here is derived from an EMBL/GenBank/DDBJ whole genome shotgun (WGS) entry which is preliminary data.</text>
</comment>
<protein>
    <recommendedName>
        <fullName evidence="4">Aminotransferase-like plant mobile domain-containing protein</fullName>
    </recommendedName>
</protein>
<sequence length="458" mass="53959">MESSSAKCYYDFALNMPDDAHSLINREALHEHLRDKIFFYQSIILSNYGTHNLLISPMGIHPDYPFAHLYRIESAFMPEEVLCFLWYLCSIYTIGLTFDIQWLYHYISTQFTDPQRGHKECLSTFLTWFAPLSVWNGKLRKSAKARGLSFKKLKGQGGLNPFFNPHTTYFFHRPVQVNKKTGKIHALPTLIHHNDYQRGVRPDFNLNDSKAYEDFQTHVFLKEMQIMESSSAKRYYDFASNMPDDAHSLINREALHEHLRDKIFFYQSIILSRYGTHSRLISPMGIHPDYPFAHLYRIANAFMPEEVLCFPVQVNKKTCKIHALPTLIHHNDYQRGVRPDFNLNDSKAYDDFQTHAFRLNSATQKFPIPFIPNWFYYPIDYQMSLDEDLHFYLDKRANSPIVQDIPKKEKRNFESQECPPEYFQDAQLPDDSMNIDEVGRMFNIEINDDSQQPQEEEP</sequence>
<accession>A0ABQ7E7R8</accession>
<organism evidence="2 3">
    <name type="scientific">Brassica cretica</name>
    <name type="common">Mustard</name>
    <dbReference type="NCBI Taxonomy" id="69181"/>
    <lineage>
        <taxon>Eukaryota</taxon>
        <taxon>Viridiplantae</taxon>
        <taxon>Streptophyta</taxon>
        <taxon>Embryophyta</taxon>
        <taxon>Tracheophyta</taxon>
        <taxon>Spermatophyta</taxon>
        <taxon>Magnoliopsida</taxon>
        <taxon>eudicotyledons</taxon>
        <taxon>Gunneridae</taxon>
        <taxon>Pentapetalae</taxon>
        <taxon>rosids</taxon>
        <taxon>malvids</taxon>
        <taxon>Brassicales</taxon>
        <taxon>Brassicaceae</taxon>
        <taxon>Brassiceae</taxon>
        <taxon>Brassica</taxon>
    </lineage>
</organism>
<evidence type="ECO:0000256" key="1">
    <source>
        <dbReference type="SAM" id="Phobius"/>
    </source>
</evidence>
<feature type="transmembrane region" description="Helical" evidence="1">
    <location>
        <begin position="81"/>
        <end position="104"/>
    </location>
</feature>
<gene>
    <name evidence="2" type="ORF">DY000_02024513</name>
</gene>
<reference evidence="2 3" key="1">
    <citation type="journal article" date="2020" name="BMC Genomics">
        <title>Intraspecific diversification of the crop wild relative Brassica cretica Lam. using demographic model selection.</title>
        <authorList>
            <person name="Kioukis A."/>
            <person name="Michalopoulou V.A."/>
            <person name="Briers L."/>
            <person name="Pirintsos S."/>
            <person name="Studholme D.J."/>
            <person name="Pavlidis P."/>
            <person name="Sarris P.F."/>
        </authorList>
    </citation>
    <scope>NUCLEOTIDE SEQUENCE [LARGE SCALE GENOMIC DNA]</scope>
    <source>
        <strain evidence="3">cv. PFS-1207/04</strain>
    </source>
</reference>
<keyword evidence="1" id="KW-0472">Membrane</keyword>
<keyword evidence="1" id="KW-0812">Transmembrane</keyword>
<proteinExistence type="predicted"/>
<dbReference type="EMBL" id="QGKV02000299">
    <property type="protein sequence ID" value="KAF3592480.1"/>
    <property type="molecule type" value="Genomic_DNA"/>
</dbReference>
<keyword evidence="3" id="KW-1185">Reference proteome</keyword>
<evidence type="ECO:0008006" key="4">
    <source>
        <dbReference type="Google" id="ProtNLM"/>
    </source>
</evidence>
<dbReference type="Proteomes" id="UP000266723">
    <property type="component" value="Unassembled WGS sequence"/>
</dbReference>
<keyword evidence="1" id="KW-1133">Transmembrane helix</keyword>